<proteinExistence type="predicted"/>
<organism evidence="2 3">
    <name type="scientific">Paspalum notatum var. saurae</name>
    <dbReference type="NCBI Taxonomy" id="547442"/>
    <lineage>
        <taxon>Eukaryota</taxon>
        <taxon>Viridiplantae</taxon>
        <taxon>Streptophyta</taxon>
        <taxon>Embryophyta</taxon>
        <taxon>Tracheophyta</taxon>
        <taxon>Spermatophyta</taxon>
        <taxon>Magnoliopsida</taxon>
        <taxon>Liliopsida</taxon>
        <taxon>Poales</taxon>
        <taxon>Poaceae</taxon>
        <taxon>PACMAD clade</taxon>
        <taxon>Panicoideae</taxon>
        <taxon>Andropogonodae</taxon>
        <taxon>Paspaleae</taxon>
        <taxon>Paspalinae</taxon>
        <taxon>Paspalum</taxon>
    </lineage>
</organism>
<accession>A0AAQ3TI43</accession>
<feature type="compositionally biased region" description="Basic and acidic residues" evidence="1">
    <location>
        <begin position="17"/>
        <end position="49"/>
    </location>
</feature>
<name>A0AAQ3TI43_PASNO</name>
<protein>
    <submittedName>
        <fullName evidence="2">Uncharacterized protein</fullName>
    </submittedName>
</protein>
<evidence type="ECO:0000313" key="2">
    <source>
        <dbReference type="EMBL" id="WVZ74459.1"/>
    </source>
</evidence>
<evidence type="ECO:0000256" key="1">
    <source>
        <dbReference type="SAM" id="MobiDB-lite"/>
    </source>
</evidence>
<dbReference type="EMBL" id="CP144749">
    <property type="protein sequence ID" value="WVZ74459.1"/>
    <property type="molecule type" value="Genomic_DNA"/>
</dbReference>
<keyword evidence="3" id="KW-1185">Reference proteome</keyword>
<dbReference type="Proteomes" id="UP001341281">
    <property type="component" value="Chromosome 05"/>
</dbReference>
<reference evidence="2 3" key="1">
    <citation type="submission" date="2024-02" db="EMBL/GenBank/DDBJ databases">
        <title>High-quality chromosome-scale genome assembly of Pensacola bahiagrass (Paspalum notatum Flugge var. saurae).</title>
        <authorList>
            <person name="Vega J.M."/>
            <person name="Podio M."/>
            <person name="Orjuela J."/>
            <person name="Siena L.A."/>
            <person name="Pessino S.C."/>
            <person name="Combes M.C."/>
            <person name="Mariac C."/>
            <person name="Albertini E."/>
            <person name="Pupilli F."/>
            <person name="Ortiz J.P.A."/>
            <person name="Leblanc O."/>
        </authorList>
    </citation>
    <scope>NUCLEOTIDE SEQUENCE [LARGE SCALE GENOMIC DNA]</scope>
    <source>
        <strain evidence="2">R1</strain>
        <tissue evidence="2">Leaf</tissue>
    </source>
</reference>
<gene>
    <name evidence="2" type="ORF">U9M48_022638</name>
</gene>
<dbReference type="AlphaFoldDB" id="A0AAQ3TI43"/>
<feature type="compositionally biased region" description="Gly residues" evidence="1">
    <location>
        <begin position="1"/>
        <end position="16"/>
    </location>
</feature>
<evidence type="ECO:0000313" key="3">
    <source>
        <dbReference type="Proteomes" id="UP001341281"/>
    </source>
</evidence>
<feature type="region of interest" description="Disordered" evidence="1">
    <location>
        <begin position="1"/>
        <end position="76"/>
    </location>
</feature>
<sequence>MTGSGGRGGVMRSGGGGKERGQGWRELAMHDKPRCDKEPRPLPHDEKRGQGRRARGDRRDAVHGGTLRRSGAEEMGVSVMRDVAGAKRMYGGGRSSDT</sequence>